<organism evidence="1">
    <name type="scientific">Anguilla anguilla</name>
    <name type="common">European freshwater eel</name>
    <name type="synonym">Muraena anguilla</name>
    <dbReference type="NCBI Taxonomy" id="7936"/>
    <lineage>
        <taxon>Eukaryota</taxon>
        <taxon>Metazoa</taxon>
        <taxon>Chordata</taxon>
        <taxon>Craniata</taxon>
        <taxon>Vertebrata</taxon>
        <taxon>Euteleostomi</taxon>
        <taxon>Actinopterygii</taxon>
        <taxon>Neopterygii</taxon>
        <taxon>Teleostei</taxon>
        <taxon>Anguilliformes</taxon>
        <taxon>Anguillidae</taxon>
        <taxon>Anguilla</taxon>
    </lineage>
</organism>
<protein>
    <submittedName>
        <fullName evidence="1">Uncharacterized protein</fullName>
    </submittedName>
</protein>
<reference evidence="1" key="1">
    <citation type="submission" date="2014-11" db="EMBL/GenBank/DDBJ databases">
        <authorList>
            <person name="Amaro Gonzalez C."/>
        </authorList>
    </citation>
    <scope>NUCLEOTIDE SEQUENCE</scope>
</reference>
<sequence>MLVTESSFSLWLLRVSFTLVRTAAVHAISITVVINTEHTCEP</sequence>
<dbReference type="AlphaFoldDB" id="A0A0E9QUU4"/>
<name>A0A0E9QUU4_ANGAN</name>
<reference evidence="1" key="2">
    <citation type="journal article" date="2015" name="Fish Shellfish Immunol.">
        <title>Early steps in the European eel (Anguilla anguilla)-Vibrio vulnificus interaction in the gills: Role of the RtxA13 toxin.</title>
        <authorList>
            <person name="Callol A."/>
            <person name="Pajuelo D."/>
            <person name="Ebbesson L."/>
            <person name="Teles M."/>
            <person name="MacKenzie S."/>
            <person name="Amaro C."/>
        </authorList>
    </citation>
    <scope>NUCLEOTIDE SEQUENCE</scope>
</reference>
<proteinExistence type="predicted"/>
<accession>A0A0E9QUU4</accession>
<dbReference type="EMBL" id="GBXM01087968">
    <property type="protein sequence ID" value="JAH20609.1"/>
    <property type="molecule type" value="Transcribed_RNA"/>
</dbReference>
<evidence type="ECO:0000313" key="1">
    <source>
        <dbReference type="EMBL" id="JAH20609.1"/>
    </source>
</evidence>